<evidence type="ECO:0000313" key="3">
    <source>
        <dbReference type="EMBL" id="SDO86491.1"/>
    </source>
</evidence>
<keyword evidence="2" id="KW-0472">Membrane</keyword>
<protein>
    <submittedName>
        <fullName evidence="3">Uncharacterized protein</fullName>
    </submittedName>
</protein>
<accession>A0A1H0N1I8</accession>
<gene>
    <name evidence="3" type="ORF">SAMN04488061_1853</name>
</gene>
<dbReference type="EMBL" id="FNJC01000002">
    <property type="protein sequence ID" value="SDO86491.1"/>
    <property type="molecule type" value="Genomic_DNA"/>
</dbReference>
<sequence>MCPTVARHNLDSPQPAHLGDVSRMNREPYTLTNFANRIRMSSPGIVAAVVLTVAAAGFLLAALIGRGGVNPVAGMVPVADQQQTAGPVGNDRTSR</sequence>
<proteinExistence type="predicted"/>
<feature type="region of interest" description="Disordered" evidence="1">
    <location>
        <begin position="1"/>
        <end position="23"/>
    </location>
</feature>
<dbReference type="Proteomes" id="UP000198795">
    <property type="component" value="Unassembled WGS sequence"/>
</dbReference>
<organism evidence="3 4">
    <name type="scientific">Filomicrobium insigne</name>
    <dbReference type="NCBI Taxonomy" id="418854"/>
    <lineage>
        <taxon>Bacteria</taxon>
        <taxon>Pseudomonadati</taxon>
        <taxon>Pseudomonadota</taxon>
        <taxon>Alphaproteobacteria</taxon>
        <taxon>Hyphomicrobiales</taxon>
        <taxon>Hyphomicrobiaceae</taxon>
        <taxon>Filomicrobium</taxon>
    </lineage>
</organism>
<reference evidence="3 4" key="1">
    <citation type="submission" date="2016-10" db="EMBL/GenBank/DDBJ databases">
        <authorList>
            <person name="Varghese N."/>
            <person name="Submissions S."/>
        </authorList>
    </citation>
    <scope>NUCLEOTIDE SEQUENCE [LARGE SCALE GENOMIC DNA]</scope>
    <source>
        <strain evidence="3 4">CGMCC 1.6497</strain>
    </source>
</reference>
<keyword evidence="2" id="KW-1133">Transmembrane helix</keyword>
<feature type="transmembrane region" description="Helical" evidence="2">
    <location>
        <begin position="45"/>
        <end position="65"/>
    </location>
</feature>
<evidence type="ECO:0000256" key="1">
    <source>
        <dbReference type="SAM" id="MobiDB-lite"/>
    </source>
</evidence>
<name>A0A1H0N1I8_9HYPH</name>
<evidence type="ECO:0000256" key="2">
    <source>
        <dbReference type="SAM" id="Phobius"/>
    </source>
</evidence>
<evidence type="ECO:0000313" key="4">
    <source>
        <dbReference type="Proteomes" id="UP000198795"/>
    </source>
</evidence>
<keyword evidence="2" id="KW-0812">Transmembrane</keyword>
<comment type="caution">
    <text evidence="3">The sequence shown here is derived from an EMBL/GenBank/DDBJ whole genome shotgun (WGS) entry which is preliminary data.</text>
</comment>
<keyword evidence="4" id="KW-1185">Reference proteome</keyword>